<dbReference type="RefSeq" id="WP_378070984.1">
    <property type="nucleotide sequence ID" value="NZ_JBHSBL010000024.1"/>
</dbReference>
<dbReference type="PROSITE" id="PS01124">
    <property type="entry name" value="HTH_ARAC_FAMILY_2"/>
    <property type="match status" value="1"/>
</dbReference>
<proteinExistence type="predicted"/>
<evidence type="ECO:0000313" key="6">
    <source>
        <dbReference type="EMBL" id="MFC4070094.1"/>
    </source>
</evidence>
<feature type="compositionally biased region" description="Basic and acidic residues" evidence="4">
    <location>
        <begin position="312"/>
        <end position="321"/>
    </location>
</feature>
<dbReference type="InterPro" id="IPR050204">
    <property type="entry name" value="AraC_XylS_family_regulators"/>
</dbReference>
<gene>
    <name evidence="6" type="ORF">ACFO0C_34635</name>
</gene>
<dbReference type="InterPro" id="IPR018060">
    <property type="entry name" value="HTH_AraC"/>
</dbReference>
<dbReference type="InterPro" id="IPR032783">
    <property type="entry name" value="AraC_lig"/>
</dbReference>
<dbReference type="SUPFAM" id="SSF46689">
    <property type="entry name" value="Homeodomain-like"/>
    <property type="match status" value="2"/>
</dbReference>
<evidence type="ECO:0000256" key="4">
    <source>
        <dbReference type="SAM" id="MobiDB-lite"/>
    </source>
</evidence>
<evidence type="ECO:0000259" key="5">
    <source>
        <dbReference type="PROSITE" id="PS01124"/>
    </source>
</evidence>
<keyword evidence="2" id="KW-0238">DNA-binding</keyword>
<feature type="domain" description="HTH araC/xylS-type" evidence="5">
    <location>
        <begin position="218"/>
        <end position="316"/>
    </location>
</feature>
<feature type="region of interest" description="Disordered" evidence="4">
    <location>
        <begin position="312"/>
        <end position="339"/>
    </location>
</feature>
<dbReference type="PANTHER" id="PTHR46796:SF13">
    <property type="entry name" value="HTH-TYPE TRANSCRIPTIONAL ACTIVATOR RHAS"/>
    <property type="match status" value="1"/>
</dbReference>
<dbReference type="InterPro" id="IPR018062">
    <property type="entry name" value="HTH_AraC-typ_CS"/>
</dbReference>
<reference evidence="7" key="1">
    <citation type="journal article" date="2019" name="Int. J. Syst. Evol. Microbiol.">
        <title>The Global Catalogue of Microorganisms (GCM) 10K type strain sequencing project: providing services to taxonomists for standard genome sequencing and annotation.</title>
        <authorList>
            <consortium name="The Broad Institute Genomics Platform"/>
            <consortium name="The Broad Institute Genome Sequencing Center for Infectious Disease"/>
            <person name="Wu L."/>
            <person name="Ma J."/>
        </authorList>
    </citation>
    <scope>NUCLEOTIDE SEQUENCE [LARGE SCALE GENOMIC DNA]</scope>
    <source>
        <strain evidence="7">TBRC 5832</strain>
    </source>
</reference>
<dbReference type="InterPro" id="IPR009057">
    <property type="entry name" value="Homeodomain-like_sf"/>
</dbReference>
<dbReference type="SMART" id="SM00342">
    <property type="entry name" value="HTH_ARAC"/>
    <property type="match status" value="1"/>
</dbReference>
<evidence type="ECO:0000256" key="1">
    <source>
        <dbReference type="ARBA" id="ARBA00023015"/>
    </source>
</evidence>
<dbReference type="PROSITE" id="PS00041">
    <property type="entry name" value="HTH_ARAC_FAMILY_1"/>
    <property type="match status" value="1"/>
</dbReference>
<protein>
    <submittedName>
        <fullName evidence="6">AraC family transcriptional regulator</fullName>
    </submittedName>
</protein>
<keyword evidence="7" id="KW-1185">Reference proteome</keyword>
<evidence type="ECO:0000256" key="2">
    <source>
        <dbReference type="ARBA" id="ARBA00023125"/>
    </source>
</evidence>
<sequence length="339" mass="36684">MDPLGDLLDGVRARTAAFCQAVLDPPWGLRIEDRAPLALATPLHGHAWVVPDDGPPVLVRSGGVAIVQGPEPYTVADTPVTRPQVSVRPGNRLLDLDGVDITAETLRRTNTSRLWRRNAEPGPSASTLLASGTYQVSSFVSGRLLATLPRIVHMPREQIHSPILDLLTAEVARDEPGQQVVLDRLLDLALIATLRAWFARPAADPPGWYRAHGDPLIGPALRMLHDDPARPWTVAALATATGASRAAFARRFTELVGQPPMTYLSHWRLDLAAESLRTGSATVGAIARQVGYANAFALTVAFKRVRGVSPTDFRHREHDDAPAVGGRGVTEDQKPKSWV</sequence>
<dbReference type="Pfam" id="PF12833">
    <property type="entry name" value="HTH_18"/>
    <property type="match status" value="1"/>
</dbReference>
<dbReference type="Gene3D" id="1.10.10.60">
    <property type="entry name" value="Homeodomain-like"/>
    <property type="match status" value="2"/>
</dbReference>
<dbReference type="EMBL" id="JBHSBL010000024">
    <property type="protein sequence ID" value="MFC4070094.1"/>
    <property type="molecule type" value="Genomic_DNA"/>
</dbReference>
<evidence type="ECO:0000256" key="3">
    <source>
        <dbReference type="ARBA" id="ARBA00023163"/>
    </source>
</evidence>
<accession>A0ABV8J0K4</accession>
<dbReference type="Pfam" id="PF12852">
    <property type="entry name" value="Cupin_6"/>
    <property type="match status" value="1"/>
</dbReference>
<keyword evidence="3" id="KW-0804">Transcription</keyword>
<keyword evidence="1" id="KW-0805">Transcription regulation</keyword>
<name>A0ABV8J0K4_9ACTN</name>
<dbReference type="PANTHER" id="PTHR46796">
    <property type="entry name" value="HTH-TYPE TRANSCRIPTIONAL ACTIVATOR RHAS-RELATED"/>
    <property type="match status" value="1"/>
</dbReference>
<evidence type="ECO:0000313" key="7">
    <source>
        <dbReference type="Proteomes" id="UP001595867"/>
    </source>
</evidence>
<feature type="compositionally biased region" description="Basic and acidic residues" evidence="4">
    <location>
        <begin position="329"/>
        <end position="339"/>
    </location>
</feature>
<comment type="caution">
    <text evidence="6">The sequence shown here is derived from an EMBL/GenBank/DDBJ whole genome shotgun (WGS) entry which is preliminary data.</text>
</comment>
<dbReference type="Proteomes" id="UP001595867">
    <property type="component" value="Unassembled WGS sequence"/>
</dbReference>
<organism evidence="6 7">
    <name type="scientific">Actinoplanes subglobosus</name>
    <dbReference type="NCBI Taxonomy" id="1547892"/>
    <lineage>
        <taxon>Bacteria</taxon>
        <taxon>Bacillati</taxon>
        <taxon>Actinomycetota</taxon>
        <taxon>Actinomycetes</taxon>
        <taxon>Micromonosporales</taxon>
        <taxon>Micromonosporaceae</taxon>
        <taxon>Actinoplanes</taxon>
    </lineage>
</organism>